<evidence type="ECO:0000256" key="1">
    <source>
        <dbReference type="ARBA" id="ARBA00004377"/>
    </source>
</evidence>
<keyword evidence="8 9" id="KW-0472">Membrane</keyword>
<gene>
    <name evidence="13" type="ORF">ACFPVW_19775</name>
</gene>
<evidence type="ECO:0000256" key="4">
    <source>
        <dbReference type="ARBA" id="ARBA00022475"/>
    </source>
</evidence>
<protein>
    <recommendedName>
        <fullName evidence="9">Membrane fusion protein (MFP) family protein</fullName>
    </recommendedName>
</protein>
<dbReference type="NCBIfam" id="TIGR01843">
    <property type="entry name" value="type_I_hlyD"/>
    <property type="match status" value="1"/>
</dbReference>
<keyword evidence="6 9" id="KW-0812">Transmembrane</keyword>
<name>A0ABW0YES3_9GAMM</name>
<dbReference type="PRINTS" id="PR01490">
    <property type="entry name" value="RTXTOXIND"/>
</dbReference>
<keyword evidence="14" id="KW-1185">Reference proteome</keyword>
<keyword evidence="7 9" id="KW-1133">Transmembrane helix</keyword>
<organism evidence="13 14">
    <name type="scientific">Aeromonas eucrenophila</name>
    <dbReference type="NCBI Taxonomy" id="649"/>
    <lineage>
        <taxon>Bacteria</taxon>
        <taxon>Pseudomonadati</taxon>
        <taxon>Pseudomonadota</taxon>
        <taxon>Gammaproteobacteria</taxon>
        <taxon>Aeromonadales</taxon>
        <taxon>Aeromonadaceae</taxon>
        <taxon>Aeromonas</taxon>
    </lineage>
</organism>
<evidence type="ECO:0000313" key="13">
    <source>
        <dbReference type="EMBL" id="MFC5708251.1"/>
    </source>
</evidence>
<feature type="domain" description="AprE-like long alpha-helical hairpin" evidence="11">
    <location>
        <begin position="111"/>
        <end position="298"/>
    </location>
</feature>
<keyword evidence="5 9" id="KW-0997">Cell inner membrane</keyword>
<feature type="domain" description="AprE-like beta-barrel" evidence="12">
    <location>
        <begin position="343"/>
        <end position="431"/>
    </location>
</feature>
<evidence type="ECO:0000313" key="14">
    <source>
        <dbReference type="Proteomes" id="UP001596132"/>
    </source>
</evidence>
<dbReference type="EMBL" id="JBHSPP010000017">
    <property type="protein sequence ID" value="MFC5708251.1"/>
    <property type="molecule type" value="Genomic_DNA"/>
</dbReference>
<comment type="similarity">
    <text evidence="2 9">Belongs to the membrane fusion protein (MFP) (TC 8.A.1) family.</text>
</comment>
<accession>A0ABW0YES3</accession>
<evidence type="ECO:0000256" key="3">
    <source>
        <dbReference type="ARBA" id="ARBA00022448"/>
    </source>
</evidence>
<evidence type="ECO:0000256" key="8">
    <source>
        <dbReference type="ARBA" id="ARBA00023136"/>
    </source>
</evidence>
<reference evidence="14" key="1">
    <citation type="journal article" date="2019" name="Int. J. Syst. Evol. Microbiol.">
        <title>The Global Catalogue of Microorganisms (GCM) 10K type strain sequencing project: providing services to taxonomists for standard genome sequencing and annotation.</title>
        <authorList>
            <consortium name="The Broad Institute Genomics Platform"/>
            <consortium name="The Broad Institute Genome Sequencing Center for Infectious Disease"/>
            <person name="Wu L."/>
            <person name="Ma J."/>
        </authorList>
    </citation>
    <scope>NUCLEOTIDE SEQUENCE [LARGE SCALE GENOMIC DNA]</scope>
    <source>
        <strain evidence="14">KCTC 15012</strain>
    </source>
</reference>
<dbReference type="InterPro" id="IPR050739">
    <property type="entry name" value="MFP"/>
</dbReference>
<comment type="subcellular location">
    <subcellularLocation>
        <location evidence="1 9">Cell inner membrane</location>
        <topology evidence="1 9">Single-pass membrane protein</topology>
    </subcellularLocation>
</comment>
<dbReference type="RefSeq" id="WP_082041397.1">
    <property type="nucleotide sequence ID" value="NZ_CDDF01000001.1"/>
</dbReference>
<proteinExistence type="inferred from homology"/>
<evidence type="ECO:0000259" key="11">
    <source>
        <dbReference type="Pfam" id="PF25994"/>
    </source>
</evidence>
<evidence type="ECO:0000256" key="5">
    <source>
        <dbReference type="ARBA" id="ARBA00022519"/>
    </source>
</evidence>
<keyword evidence="10" id="KW-0175">Coiled coil</keyword>
<feature type="transmembrane region" description="Helical" evidence="9">
    <location>
        <begin position="34"/>
        <end position="54"/>
    </location>
</feature>
<dbReference type="InterPro" id="IPR058982">
    <property type="entry name" value="Beta-barrel_AprE"/>
</dbReference>
<evidence type="ECO:0000256" key="10">
    <source>
        <dbReference type="SAM" id="Coils"/>
    </source>
</evidence>
<dbReference type="InterPro" id="IPR058781">
    <property type="entry name" value="HH_AprE-like"/>
</dbReference>
<dbReference type="Pfam" id="PF25994">
    <property type="entry name" value="HH_AprE"/>
    <property type="match status" value="1"/>
</dbReference>
<sequence length="454" mass="49834">MKELAVNDSLSLQETSSPLADWQGEVDVQVMRPLLIGLFVIVIGLGSFLFWGVIAPLDAGVVANATVTIANNRKTVQHLNGGTVSDIYVKEGDLVERGQPLLQLDKTQVLARQNALEAQYLVAKTIEDRLLAERDGLPEVQFDPKTIARFKDNPRLADAINLQQKVFAARRNANAGEASILQETLQGALAQSSGLSQVQYSRKRQLMLIERELDAIRRLSKNNYYPKMQLLTLERESADISGKLAEDIVNIGRIYSQINEIKLQLLQRANEFKRDVVTELTAQQKEVATLEDELDSADYDVDHTTIRAPIGGVVLGLHVTTVGGVIQAGGALLDVVPGDQPLQVDAMIPVQSIDKMESGLPVSISFPAFNHAQTPIIPGKVITISADRMIDEASHQPYYLAQIGVTDAGMKLLGTHQIKAGMPASITIKTGERTLLSYLLKPLLERFDKSFKEQ</sequence>
<evidence type="ECO:0000256" key="9">
    <source>
        <dbReference type="RuleBase" id="RU365093"/>
    </source>
</evidence>
<feature type="coiled-coil region" evidence="10">
    <location>
        <begin position="273"/>
        <end position="300"/>
    </location>
</feature>
<keyword evidence="4 9" id="KW-1003">Cell membrane</keyword>
<dbReference type="Pfam" id="PF26002">
    <property type="entry name" value="Beta-barrel_AprE"/>
    <property type="match status" value="1"/>
</dbReference>
<dbReference type="InterPro" id="IPR010129">
    <property type="entry name" value="T1SS_HlyD"/>
</dbReference>
<comment type="caution">
    <text evidence="13">The sequence shown here is derived from an EMBL/GenBank/DDBJ whole genome shotgun (WGS) entry which is preliminary data.</text>
</comment>
<keyword evidence="3 9" id="KW-0813">Transport</keyword>
<evidence type="ECO:0000259" key="12">
    <source>
        <dbReference type="Pfam" id="PF26002"/>
    </source>
</evidence>
<dbReference type="SUPFAM" id="SSF111369">
    <property type="entry name" value="HlyD-like secretion proteins"/>
    <property type="match status" value="2"/>
</dbReference>
<dbReference type="Gene3D" id="2.40.30.170">
    <property type="match status" value="1"/>
</dbReference>
<dbReference type="PANTHER" id="PTHR30386">
    <property type="entry name" value="MEMBRANE FUSION SUBUNIT OF EMRAB-TOLC MULTIDRUG EFFLUX PUMP"/>
    <property type="match status" value="1"/>
</dbReference>
<dbReference type="Proteomes" id="UP001596132">
    <property type="component" value="Unassembled WGS sequence"/>
</dbReference>
<dbReference type="PANTHER" id="PTHR30386:SF17">
    <property type="entry name" value="ALKALINE PROTEASE SECRETION PROTEIN APRE"/>
    <property type="match status" value="1"/>
</dbReference>
<evidence type="ECO:0000256" key="2">
    <source>
        <dbReference type="ARBA" id="ARBA00009477"/>
    </source>
</evidence>
<evidence type="ECO:0000256" key="6">
    <source>
        <dbReference type="ARBA" id="ARBA00022692"/>
    </source>
</evidence>
<dbReference type="Gene3D" id="2.40.50.100">
    <property type="match status" value="1"/>
</dbReference>
<evidence type="ECO:0000256" key="7">
    <source>
        <dbReference type="ARBA" id="ARBA00022989"/>
    </source>
</evidence>